<protein>
    <recommendedName>
        <fullName evidence="12">Cadherin domain-containing protein</fullName>
    </recommendedName>
</protein>
<dbReference type="InterPro" id="IPR015919">
    <property type="entry name" value="Cadherin-like_sf"/>
</dbReference>
<dbReference type="Proteomes" id="UP000663829">
    <property type="component" value="Unassembled WGS sequence"/>
</dbReference>
<dbReference type="PANTHER" id="PTHR24028">
    <property type="entry name" value="CADHERIN-87A"/>
    <property type="match status" value="1"/>
</dbReference>
<comment type="caution">
    <text evidence="13">The sequence shown here is derived from an EMBL/GenBank/DDBJ whole genome shotgun (WGS) entry which is preliminary data.</text>
</comment>
<keyword evidence="7 11" id="KW-0472">Membrane</keyword>
<evidence type="ECO:0000256" key="5">
    <source>
        <dbReference type="ARBA" id="ARBA00022889"/>
    </source>
</evidence>
<dbReference type="SUPFAM" id="SSF49313">
    <property type="entry name" value="Cadherin-like"/>
    <property type="match status" value="5"/>
</dbReference>
<dbReference type="AlphaFoldDB" id="A0A813T6A3"/>
<evidence type="ECO:0000256" key="9">
    <source>
        <dbReference type="PROSITE-ProRule" id="PRU00043"/>
    </source>
</evidence>
<evidence type="ECO:0000256" key="7">
    <source>
        <dbReference type="ARBA" id="ARBA00023136"/>
    </source>
</evidence>
<keyword evidence="6 11" id="KW-1133">Transmembrane helix</keyword>
<accession>A0A813T6A3</accession>
<dbReference type="GO" id="GO:0005509">
    <property type="term" value="F:calcium ion binding"/>
    <property type="evidence" value="ECO:0007669"/>
    <property type="project" value="UniProtKB-UniRule"/>
</dbReference>
<feature type="domain" description="Cadherin" evidence="12">
    <location>
        <begin position="379"/>
        <end position="488"/>
    </location>
</feature>
<dbReference type="PRINTS" id="PR00205">
    <property type="entry name" value="CADHERIN"/>
</dbReference>
<keyword evidence="8" id="KW-0325">Glycoprotein</keyword>
<organism evidence="13 15">
    <name type="scientific">Didymodactylos carnosus</name>
    <dbReference type="NCBI Taxonomy" id="1234261"/>
    <lineage>
        <taxon>Eukaryota</taxon>
        <taxon>Metazoa</taxon>
        <taxon>Spiralia</taxon>
        <taxon>Gnathifera</taxon>
        <taxon>Rotifera</taxon>
        <taxon>Eurotatoria</taxon>
        <taxon>Bdelloidea</taxon>
        <taxon>Philodinida</taxon>
        <taxon>Philodinidae</taxon>
        <taxon>Didymodactylos</taxon>
    </lineage>
</organism>
<evidence type="ECO:0000256" key="10">
    <source>
        <dbReference type="SAM" id="MobiDB-lite"/>
    </source>
</evidence>
<evidence type="ECO:0000256" key="11">
    <source>
        <dbReference type="SAM" id="Phobius"/>
    </source>
</evidence>
<evidence type="ECO:0000259" key="12">
    <source>
        <dbReference type="PROSITE" id="PS50268"/>
    </source>
</evidence>
<dbReference type="GO" id="GO:0007156">
    <property type="term" value="P:homophilic cell adhesion via plasma membrane adhesion molecules"/>
    <property type="evidence" value="ECO:0007669"/>
    <property type="project" value="InterPro"/>
</dbReference>
<dbReference type="EMBL" id="CAJOBC010000467">
    <property type="protein sequence ID" value="CAF3590035.1"/>
    <property type="molecule type" value="Genomic_DNA"/>
</dbReference>
<dbReference type="InterPro" id="IPR050174">
    <property type="entry name" value="Protocadherin/Cadherin-CA"/>
</dbReference>
<gene>
    <name evidence="13" type="ORF">GPM918_LOCUS3718</name>
    <name evidence="14" type="ORF">SRO942_LOCUS3710</name>
</gene>
<dbReference type="PROSITE" id="PS50268">
    <property type="entry name" value="CADHERIN_2"/>
    <property type="match status" value="4"/>
</dbReference>
<dbReference type="Pfam" id="PF00028">
    <property type="entry name" value="Cadherin"/>
    <property type="match status" value="1"/>
</dbReference>
<feature type="domain" description="Cadherin" evidence="12">
    <location>
        <begin position="124"/>
        <end position="249"/>
    </location>
</feature>
<dbReference type="SMART" id="SM00112">
    <property type="entry name" value="CA"/>
    <property type="match status" value="4"/>
</dbReference>
<dbReference type="Gene3D" id="2.60.40.60">
    <property type="entry name" value="Cadherins"/>
    <property type="match status" value="5"/>
</dbReference>
<evidence type="ECO:0000256" key="4">
    <source>
        <dbReference type="ARBA" id="ARBA00022837"/>
    </source>
</evidence>
<feature type="domain" description="Cadherin" evidence="12">
    <location>
        <begin position="250"/>
        <end position="369"/>
    </location>
</feature>
<keyword evidence="5" id="KW-0130">Cell adhesion</keyword>
<dbReference type="PANTHER" id="PTHR24028:SF146">
    <property type="entry name" value="CADHERIN 96CB, ISOFORM D-RELATED"/>
    <property type="match status" value="1"/>
</dbReference>
<evidence type="ECO:0000256" key="2">
    <source>
        <dbReference type="ARBA" id="ARBA00022692"/>
    </source>
</evidence>
<comment type="subcellular location">
    <subcellularLocation>
        <location evidence="1">Membrane</location>
        <topology evidence="1">Single-pass membrane protein</topology>
    </subcellularLocation>
</comment>
<evidence type="ECO:0000256" key="3">
    <source>
        <dbReference type="ARBA" id="ARBA00022737"/>
    </source>
</evidence>
<dbReference type="OrthoDB" id="6252479at2759"/>
<name>A0A813T6A3_9BILA</name>
<evidence type="ECO:0000256" key="6">
    <source>
        <dbReference type="ARBA" id="ARBA00022989"/>
    </source>
</evidence>
<dbReference type="GO" id="GO:0005886">
    <property type="term" value="C:plasma membrane"/>
    <property type="evidence" value="ECO:0007669"/>
    <property type="project" value="InterPro"/>
</dbReference>
<dbReference type="PROSITE" id="PS00232">
    <property type="entry name" value="CADHERIN_1"/>
    <property type="match status" value="2"/>
</dbReference>
<evidence type="ECO:0000313" key="13">
    <source>
        <dbReference type="EMBL" id="CAF0804873.1"/>
    </source>
</evidence>
<sequence>MMIIHFLIYSIMTFSFIFTNTINDVLLREELPIGSIVYDLKKLSQQRNQPSTYQLLESSSLFTFNSTTNLITVAKRIDRDTLCPNDENCNSCIFKIKLYDMMTHSIILLNIIIEDVNDNAPIFSSNLYSIQITENNMPGIKIRLSKADDIDCSQLNGVQFYELQYVKNGNLIKSSISIHHKEAKNGVGIDHSFYLLYDSFELYLVVNMSLDRELQSEYKFTITANDNLHSTTTNLTLIVLDVNDHNARFSQSIYSVNVSETTPSETILLKLNAFDSDEGANGRLHYSIINVDGIKIVPNSDQSFLIPFHLDSKTGELRLVTTSTHNLNYEMKKVYKLTVSATDGGIGAIPALATVYVHIVNENDNLPVITLTFGSNKAEHNLSEVYISENQPNSTFIAYVTIGYRDLTTTNNNLKWEVLSSDLKSNSLPGFFVQKLTSNTFTLLTDHSYDRENQTFYSVVIRVKEELTIVEKHFRIIVTDLNDNPPIFNSSIFDIDLDEYPLSMSKLIFTLRATDADIGDNGKVSYMKKSLSWPYWINLIDNNTGIAYLTINCSQIGNNSSSDDGWFHLSNGEIWLEIEAYDHGKPQLSSTAKIRLFRSSIIAILDKTNEEFNSISTNILHRRSSQLLNWFKNEYVIIALAVTLAILLLSITFFVCCCIRIKHSRHNNSTGTINKSDRWKKKSTSLITTIVRDDNNHNKKIIQSSSSSNNDEHSSSGSLCSEKSDNVTVETAASCNMDMYLFSPSRKPGNIEKSTIHERYNESSTNANVTNYQFCFVNTLPTSDIYQSSNNKILHHPLPSSTLSSESLSNKLFSSIQQDLSVLTENFRSSPSLSREIIKQNNTIHNQELGTVRDEIDGLFVKRGTYV</sequence>
<feature type="domain" description="Cadherin" evidence="12">
    <location>
        <begin position="19"/>
        <end position="123"/>
    </location>
</feature>
<dbReference type="FunFam" id="2.60.40.60:FF:000002">
    <property type="entry name" value="Protocadherin alpha 2"/>
    <property type="match status" value="1"/>
</dbReference>
<feature type="transmembrane region" description="Helical" evidence="11">
    <location>
        <begin position="635"/>
        <end position="659"/>
    </location>
</feature>
<dbReference type="InterPro" id="IPR020894">
    <property type="entry name" value="Cadherin_CS"/>
</dbReference>
<dbReference type="CDD" id="cd11304">
    <property type="entry name" value="Cadherin_repeat"/>
    <property type="match status" value="4"/>
</dbReference>
<evidence type="ECO:0000256" key="1">
    <source>
        <dbReference type="ARBA" id="ARBA00004167"/>
    </source>
</evidence>
<evidence type="ECO:0000256" key="8">
    <source>
        <dbReference type="ARBA" id="ARBA00023180"/>
    </source>
</evidence>
<reference evidence="13" key="1">
    <citation type="submission" date="2021-02" db="EMBL/GenBank/DDBJ databases">
        <authorList>
            <person name="Nowell W R."/>
        </authorList>
    </citation>
    <scope>NUCLEOTIDE SEQUENCE</scope>
</reference>
<evidence type="ECO:0000313" key="14">
    <source>
        <dbReference type="EMBL" id="CAF3590035.1"/>
    </source>
</evidence>
<dbReference type="InterPro" id="IPR002126">
    <property type="entry name" value="Cadherin-like_dom"/>
</dbReference>
<proteinExistence type="predicted"/>
<evidence type="ECO:0000313" key="15">
    <source>
        <dbReference type="Proteomes" id="UP000663829"/>
    </source>
</evidence>
<keyword evidence="15" id="KW-1185">Reference proteome</keyword>
<keyword evidence="2 11" id="KW-0812">Transmembrane</keyword>
<dbReference type="Proteomes" id="UP000681722">
    <property type="component" value="Unassembled WGS sequence"/>
</dbReference>
<dbReference type="EMBL" id="CAJNOQ010000468">
    <property type="protein sequence ID" value="CAF0804873.1"/>
    <property type="molecule type" value="Genomic_DNA"/>
</dbReference>
<keyword evidence="3" id="KW-0677">Repeat</keyword>
<feature type="region of interest" description="Disordered" evidence="10">
    <location>
        <begin position="698"/>
        <end position="722"/>
    </location>
</feature>
<keyword evidence="4 9" id="KW-0106">Calcium</keyword>